<reference evidence="1" key="1">
    <citation type="submission" date="2020-10" db="EMBL/GenBank/DDBJ databases">
        <authorList>
            <person name="Gilroy R."/>
        </authorList>
    </citation>
    <scope>NUCLEOTIDE SEQUENCE</scope>
    <source>
        <strain evidence="1">CHK121-14286</strain>
    </source>
</reference>
<dbReference type="EMBL" id="DVHL01000016">
    <property type="protein sequence ID" value="HIR65601.1"/>
    <property type="molecule type" value="Genomic_DNA"/>
</dbReference>
<proteinExistence type="predicted"/>
<evidence type="ECO:0000313" key="2">
    <source>
        <dbReference type="Proteomes" id="UP000824200"/>
    </source>
</evidence>
<sequence length="158" mass="17727">MSVVCNGLATSLLPHFHIFLLPTFLQTAKSKTLKTLFTTGLVQDALLWGRFFSANFRLTSERPLALFFDTKKHIQVVPEIFTATGDSVCCLQRIGKKPLPHFHIFLLPTFLQTAKSKTPQTPFTAVLANAMVAKSTVVAAEWNKVFGFSLKNVYYFIK</sequence>
<dbReference type="AlphaFoldDB" id="A0A9D1J7S8"/>
<dbReference type="Proteomes" id="UP000824200">
    <property type="component" value="Unassembled WGS sequence"/>
</dbReference>
<name>A0A9D1J7S8_9BACT</name>
<reference evidence="1" key="2">
    <citation type="journal article" date="2021" name="PeerJ">
        <title>Extensive microbial diversity within the chicken gut microbiome revealed by metagenomics and culture.</title>
        <authorList>
            <person name="Gilroy R."/>
            <person name="Ravi A."/>
            <person name="Getino M."/>
            <person name="Pursley I."/>
            <person name="Horton D.L."/>
            <person name="Alikhan N.F."/>
            <person name="Baker D."/>
            <person name="Gharbi K."/>
            <person name="Hall N."/>
            <person name="Watson M."/>
            <person name="Adriaenssens E.M."/>
            <person name="Foster-Nyarko E."/>
            <person name="Jarju S."/>
            <person name="Secka A."/>
            <person name="Antonio M."/>
            <person name="Oren A."/>
            <person name="Chaudhuri R.R."/>
            <person name="La Ragione R."/>
            <person name="Hildebrand F."/>
            <person name="Pallen M.J."/>
        </authorList>
    </citation>
    <scope>NUCLEOTIDE SEQUENCE</scope>
    <source>
        <strain evidence="1">CHK121-14286</strain>
    </source>
</reference>
<evidence type="ECO:0000313" key="1">
    <source>
        <dbReference type="EMBL" id="HIR65601.1"/>
    </source>
</evidence>
<comment type="caution">
    <text evidence="1">The sequence shown here is derived from an EMBL/GenBank/DDBJ whole genome shotgun (WGS) entry which is preliminary data.</text>
</comment>
<gene>
    <name evidence="1" type="ORF">IAC95_01770</name>
</gene>
<organism evidence="1 2">
    <name type="scientific">Candidatus Fimimonas gallinarum</name>
    <dbReference type="NCBI Taxonomy" id="2840821"/>
    <lineage>
        <taxon>Bacteria</taxon>
        <taxon>Pseudomonadati</taxon>
        <taxon>Myxococcota</taxon>
        <taxon>Myxococcia</taxon>
        <taxon>Myxococcales</taxon>
        <taxon>Cystobacterineae</taxon>
        <taxon>Myxococcaceae</taxon>
        <taxon>Myxococcaceae incertae sedis</taxon>
        <taxon>Candidatus Fimimonas</taxon>
    </lineage>
</organism>
<protein>
    <submittedName>
        <fullName evidence="1">Uncharacterized protein</fullName>
    </submittedName>
</protein>
<accession>A0A9D1J7S8</accession>